<dbReference type="InterPro" id="IPR012296">
    <property type="entry name" value="Nuclease_put_TT1808"/>
</dbReference>
<dbReference type="PANTHER" id="PTHR36558">
    <property type="entry name" value="GLR1098 PROTEIN"/>
    <property type="match status" value="1"/>
</dbReference>
<dbReference type="GO" id="GO:0004519">
    <property type="term" value="F:endonuclease activity"/>
    <property type="evidence" value="ECO:0007669"/>
    <property type="project" value="UniProtKB-KW"/>
</dbReference>
<comment type="caution">
    <text evidence="2">The sequence shown here is derived from an EMBL/GenBank/DDBJ whole genome shotgun (WGS) entry which is preliminary data.</text>
</comment>
<keyword evidence="2" id="KW-0378">Hydrolase</keyword>
<gene>
    <name evidence="2" type="ORF">ACFQT0_04595</name>
</gene>
<protein>
    <submittedName>
        <fullName evidence="2">Uma2 family endonuclease</fullName>
    </submittedName>
</protein>
<evidence type="ECO:0000313" key="2">
    <source>
        <dbReference type="EMBL" id="MFC7666777.1"/>
    </source>
</evidence>
<dbReference type="InterPro" id="IPR008538">
    <property type="entry name" value="Uma2"/>
</dbReference>
<organism evidence="2 3">
    <name type="scientific">Hymenobacter humi</name>
    <dbReference type="NCBI Taxonomy" id="1411620"/>
    <lineage>
        <taxon>Bacteria</taxon>
        <taxon>Pseudomonadati</taxon>
        <taxon>Bacteroidota</taxon>
        <taxon>Cytophagia</taxon>
        <taxon>Cytophagales</taxon>
        <taxon>Hymenobacteraceae</taxon>
        <taxon>Hymenobacter</taxon>
    </lineage>
</organism>
<evidence type="ECO:0000259" key="1">
    <source>
        <dbReference type="Pfam" id="PF05685"/>
    </source>
</evidence>
<sequence>MGQSAFQTEPTAHLTPAEYLRLEREAEQKHEYFDGEIRAMAGAGYAHNLICANLTGELYSQPAREKLHRGG</sequence>
<dbReference type="SUPFAM" id="SSF52980">
    <property type="entry name" value="Restriction endonuclease-like"/>
    <property type="match status" value="1"/>
</dbReference>
<reference evidence="3" key="1">
    <citation type="journal article" date="2019" name="Int. J. Syst. Evol. Microbiol.">
        <title>The Global Catalogue of Microorganisms (GCM) 10K type strain sequencing project: providing services to taxonomists for standard genome sequencing and annotation.</title>
        <authorList>
            <consortium name="The Broad Institute Genomics Platform"/>
            <consortium name="The Broad Institute Genome Sequencing Center for Infectious Disease"/>
            <person name="Wu L."/>
            <person name="Ma J."/>
        </authorList>
    </citation>
    <scope>NUCLEOTIDE SEQUENCE [LARGE SCALE GENOMIC DNA]</scope>
    <source>
        <strain evidence="3">JCM 19635</strain>
    </source>
</reference>
<keyword evidence="2" id="KW-0255">Endonuclease</keyword>
<dbReference type="EMBL" id="JBHTEK010000001">
    <property type="protein sequence ID" value="MFC7666777.1"/>
    <property type="molecule type" value="Genomic_DNA"/>
</dbReference>
<keyword evidence="2" id="KW-0540">Nuclease</keyword>
<feature type="domain" description="Putative restriction endonuclease" evidence="1">
    <location>
        <begin position="17"/>
        <end position="64"/>
    </location>
</feature>
<dbReference type="InterPro" id="IPR011335">
    <property type="entry name" value="Restrct_endonuc-II-like"/>
</dbReference>
<dbReference type="Pfam" id="PF05685">
    <property type="entry name" value="Uma2"/>
    <property type="match status" value="1"/>
</dbReference>
<dbReference type="Gene3D" id="3.90.1570.10">
    <property type="entry name" value="tt1808, chain A"/>
    <property type="match status" value="1"/>
</dbReference>
<keyword evidence="3" id="KW-1185">Reference proteome</keyword>
<dbReference type="Proteomes" id="UP001596513">
    <property type="component" value="Unassembled WGS sequence"/>
</dbReference>
<name>A0ABW2U1H9_9BACT</name>
<proteinExistence type="predicted"/>
<dbReference type="PANTHER" id="PTHR36558:SF1">
    <property type="entry name" value="RESTRICTION ENDONUCLEASE DOMAIN-CONTAINING PROTEIN-RELATED"/>
    <property type="match status" value="1"/>
</dbReference>
<evidence type="ECO:0000313" key="3">
    <source>
        <dbReference type="Proteomes" id="UP001596513"/>
    </source>
</evidence>
<accession>A0ABW2U1H9</accession>
<dbReference type="RefSeq" id="WP_380200763.1">
    <property type="nucleotide sequence ID" value="NZ_JBHTEK010000001.1"/>
</dbReference>